<keyword evidence="3" id="KW-1185">Reference proteome</keyword>
<dbReference type="EMBL" id="JARK01001339">
    <property type="protein sequence ID" value="EYC32101.1"/>
    <property type="molecule type" value="Genomic_DNA"/>
</dbReference>
<dbReference type="AlphaFoldDB" id="A0A016VXS2"/>
<reference evidence="3" key="1">
    <citation type="journal article" date="2015" name="Nat. Genet.">
        <title>The genome and transcriptome of the zoonotic hookworm Ancylostoma ceylanicum identify infection-specific gene families.</title>
        <authorList>
            <person name="Schwarz E.M."/>
            <person name="Hu Y."/>
            <person name="Antoshechkin I."/>
            <person name="Miller M.M."/>
            <person name="Sternberg P.W."/>
            <person name="Aroian R.V."/>
        </authorList>
    </citation>
    <scope>NUCLEOTIDE SEQUENCE</scope>
    <source>
        <strain evidence="3">HY135</strain>
    </source>
</reference>
<name>A0A016VXS2_9BILA</name>
<gene>
    <name evidence="2" type="primary">Acey_s0003.g1397</name>
    <name evidence="2" type="ORF">Y032_0003g1397</name>
</gene>
<feature type="transmembrane region" description="Helical" evidence="1">
    <location>
        <begin position="23"/>
        <end position="47"/>
    </location>
</feature>
<evidence type="ECO:0000256" key="1">
    <source>
        <dbReference type="SAM" id="Phobius"/>
    </source>
</evidence>
<dbReference type="OrthoDB" id="5812353at2759"/>
<sequence length="94" mass="11199">MAHAVGSVRILGDDELYLPECEWFHVLLIALVVTICFNITVLSYRYFAVIRREKLDRMSKSKELVTETWYLEKEVIKKEAENRRKRRELAKNLI</sequence>
<dbReference type="Proteomes" id="UP000024635">
    <property type="component" value="Unassembled WGS sequence"/>
</dbReference>
<accession>A0A016VXS2</accession>
<keyword evidence="1" id="KW-0472">Membrane</keyword>
<evidence type="ECO:0000313" key="3">
    <source>
        <dbReference type="Proteomes" id="UP000024635"/>
    </source>
</evidence>
<organism evidence="2 3">
    <name type="scientific">Ancylostoma ceylanicum</name>
    <dbReference type="NCBI Taxonomy" id="53326"/>
    <lineage>
        <taxon>Eukaryota</taxon>
        <taxon>Metazoa</taxon>
        <taxon>Ecdysozoa</taxon>
        <taxon>Nematoda</taxon>
        <taxon>Chromadorea</taxon>
        <taxon>Rhabditida</taxon>
        <taxon>Rhabditina</taxon>
        <taxon>Rhabditomorpha</taxon>
        <taxon>Strongyloidea</taxon>
        <taxon>Ancylostomatidae</taxon>
        <taxon>Ancylostomatinae</taxon>
        <taxon>Ancylostoma</taxon>
    </lineage>
</organism>
<proteinExistence type="predicted"/>
<evidence type="ECO:0000313" key="2">
    <source>
        <dbReference type="EMBL" id="EYC32101.1"/>
    </source>
</evidence>
<comment type="caution">
    <text evidence="2">The sequence shown here is derived from an EMBL/GenBank/DDBJ whole genome shotgun (WGS) entry which is preliminary data.</text>
</comment>
<keyword evidence="1" id="KW-0812">Transmembrane</keyword>
<protein>
    <submittedName>
        <fullName evidence="2">Uncharacterized protein</fullName>
    </submittedName>
</protein>
<keyword evidence="1" id="KW-1133">Transmembrane helix</keyword>